<dbReference type="Proteomes" id="UP001159428">
    <property type="component" value="Unassembled WGS sequence"/>
</dbReference>
<comment type="caution">
    <text evidence="2">The sequence shown here is derived from an EMBL/GenBank/DDBJ whole genome shotgun (WGS) entry which is preliminary data.</text>
</comment>
<evidence type="ECO:0000256" key="1">
    <source>
        <dbReference type="SAM" id="Coils"/>
    </source>
</evidence>
<dbReference type="EMBL" id="CALNXJ010000066">
    <property type="protein sequence ID" value="CAH3157943.1"/>
    <property type="molecule type" value="Genomic_DNA"/>
</dbReference>
<accession>A0AAU9XSS7</accession>
<protein>
    <submittedName>
        <fullName evidence="2">Uncharacterized protein</fullName>
    </submittedName>
</protein>
<evidence type="ECO:0000313" key="2">
    <source>
        <dbReference type="EMBL" id="CAH3157943.1"/>
    </source>
</evidence>
<keyword evidence="3" id="KW-1185">Reference proteome</keyword>
<gene>
    <name evidence="2" type="ORF">PMEA_00030245</name>
</gene>
<feature type="coiled-coil region" evidence="1">
    <location>
        <begin position="29"/>
        <end position="56"/>
    </location>
</feature>
<reference evidence="2 3" key="1">
    <citation type="submission" date="2022-05" db="EMBL/GenBank/DDBJ databases">
        <authorList>
            <consortium name="Genoscope - CEA"/>
            <person name="William W."/>
        </authorList>
    </citation>
    <scope>NUCLEOTIDE SEQUENCE [LARGE SCALE GENOMIC DNA]</scope>
</reference>
<name>A0AAU9XSS7_9CNID</name>
<sequence length="233" mass="27335">MNYIKEELTFECSEVLSTSMDEEKKLVLSEDEIKKLRLAMEKLDEFQEQCQEALEQTLEQHRLDSGKVEMIQWDELAQVLFERAQLDKTDVQRMEEDLNLFQMFKAAIKLVTDSVLDENVQQLSDDLEHWLNAITPVMIRVLWSNGISPPKPPPTEDLQERLNEQIKDSLREFVCENDEENVEHPLKNEEEETDSCKINPRTVRDVRNYITVRDLGDLLLLFKGDFGHVTRHS</sequence>
<keyword evidence="1" id="KW-0175">Coiled coil</keyword>
<dbReference type="AlphaFoldDB" id="A0AAU9XSS7"/>
<evidence type="ECO:0000313" key="3">
    <source>
        <dbReference type="Proteomes" id="UP001159428"/>
    </source>
</evidence>
<proteinExistence type="predicted"/>
<organism evidence="2 3">
    <name type="scientific">Pocillopora meandrina</name>
    <dbReference type="NCBI Taxonomy" id="46732"/>
    <lineage>
        <taxon>Eukaryota</taxon>
        <taxon>Metazoa</taxon>
        <taxon>Cnidaria</taxon>
        <taxon>Anthozoa</taxon>
        <taxon>Hexacorallia</taxon>
        <taxon>Scleractinia</taxon>
        <taxon>Astrocoeniina</taxon>
        <taxon>Pocilloporidae</taxon>
        <taxon>Pocillopora</taxon>
    </lineage>
</organism>